<dbReference type="InterPro" id="IPR013201">
    <property type="entry name" value="Prot_inhib_I29"/>
</dbReference>
<accession>A0AA38I2Q1</accession>
<dbReference type="Proteomes" id="UP001168821">
    <property type="component" value="Unassembled WGS sequence"/>
</dbReference>
<protein>
    <recommendedName>
        <fullName evidence="1">Cathepsin propeptide inhibitor domain-containing protein</fullName>
    </recommendedName>
</protein>
<evidence type="ECO:0000313" key="3">
    <source>
        <dbReference type="Proteomes" id="UP001168821"/>
    </source>
</evidence>
<dbReference type="EMBL" id="JALNTZ010000006">
    <property type="protein sequence ID" value="KAJ3648333.1"/>
    <property type="molecule type" value="Genomic_DNA"/>
</dbReference>
<dbReference type="Gene3D" id="1.10.287.2250">
    <property type="match status" value="1"/>
</dbReference>
<keyword evidence="3" id="KW-1185">Reference proteome</keyword>
<evidence type="ECO:0000313" key="2">
    <source>
        <dbReference type="EMBL" id="KAJ3648333.1"/>
    </source>
</evidence>
<evidence type="ECO:0000259" key="1">
    <source>
        <dbReference type="SMART" id="SM00848"/>
    </source>
</evidence>
<gene>
    <name evidence="2" type="ORF">Zmor_020144</name>
</gene>
<organism evidence="2 3">
    <name type="scientific">Zophobas morio</name>
    <dbReference type="NCBI Taxonomy" id="2755281"/>
    <lineage>
        <taxon>Eukaryota</taxon>
        <taxon>Metazoa</taxon>
        <taxon>Ecdysozoa</taxon>
        <taxon>Arthropoda</taxon>
        <taxon>Hexapoda</taxon>
        <taxon>Insecta</taxon>
        <taxon>Pterygota</taxon>
        <taxon>Neoptera</taxon>
        <taxon>Endopterygota</taxon>
        <taxon>Coleoptera</taxon>
        <taxon>Polyphaga</taxon>
        <taxon>Cucujiformia</taxon>
        <taxon>Tenebrionidae</taxon>
        <taxon>Zophobas</taxon>
    </lineage>
</organism>
<name>A0AA38I2Q1_9CUCU</name>
<dbReference type="SMART" id="SM00848">
    <property type="entry name" value="Inhibitor_I29"/>
    <property type="match status" value="1"/>
</dbReference>
<sequence>MFAAASPLDEAEIDRHWITFKKQYNKNYPNEEEEHRRKNIFRENLKWLDTHKQFKQEKLSWILGPYFDRTNNELRRMHRYKTRFIKL</sequence>
<dbReference type="InterPro" id="IPR038765">
    <property type="entry name" value="Papain-like_cys_pep_sf"/>
</dbReference>
<dbReference type="AlphaFoldDB" id="A0AA38I2Q1"/>
<comment type="caution">
    <text evidence="2">The sequence shown here is derived from an EMBL/GenBank/DDBJ whole genome shotgun (WGS) entry which is preliminary data.</text>
</comment>
<proteinExistence type="predicted"/>
<dbReference type="Pfam" id="PF08246">
    <property type="entry name" value="Inhibitor_I29"/>
    <property type="match status" value="1"/>
</dbReference>
<feature type="domain" description="Cathepsin propeptide inhibitor" evidence="1">
    <location>
        <begin position="17"/>
        <end position="74"/>
    </location>
</feature>
<dbReference type="SUPFAM" id="SSF54001">
    <property type="entry name" value="Cysteine proteinases"/>
    <property type="match status" value="1"/>
</dbReference>
<reference evidence="2" key="1">
    <citation type="journal article" date="2023" name="G3 (Bethesda)">
        <title>Whole genome assemblies of Zophobas morio and Tenebrio molitor.</title>
        <authorList>
            <person name="Kaur S."/>
            <person name="Stinson S.A."/>
            <person name="diCenzo G.C."/>
        </authorList>
    </citation>
    <scope>NUCLEOTIDE SEQUENCE</scope>
    <source>
        <strain evidence="2">QUZm001</strain>
    </source>
</reference>